<dbReference type="InterPro" id="IPR058163">
    <property type="entry name" value="LysR-type_TF_proteobact-type"/>
</dbReference>
<keyword evidence="7" id="KW-1185">Reference proteome</keyword>
<reference evidence="6 7" key="1">
    <citation type="submission" date="2019-11" db="EMBL/GenBank/DDBJ databases">
        <authorList>
            <person name="Khan S.A."/>
            <person name="Jeon C.O."/>
            <person name="Chun B.H."/>
        </authorList>
    </citation>
    <scope>NUCLEOTIDE SEQUENCE [LARGE SCALE GENOMIC DNA]</scope>
    <source>
        <strain evidence="6 7">IMCC 1097</strain>
    </source>
</reference>
<dbReference type="Proteomes" id="UP000388235">
    <property type="component" value="Chromosome"/>
</dbReference>
<organism evidence="6 7">
    <name type="scientific">Litorivicinus lipolyticus</name>
    <dbReference type="NCBI Taxonomy" id="418701"/>
    <lineage>
        <taxon>Bacteria</taxon>
        <taxon>Pseudomonadati</taxon>
        <taxon>Pseudomonadota</taxon>
        <taxon>Gammaproteobacteria</taxon>
        <taxon>Oceanospirillales</taxon>
        <taxon>Litorivicinaceae</taxon>
        <taxon>Litorivicinus</taxon>
    </lineage>
</organism>
<name>A0A5Q2QC37_9GAMM</name>
<evidence type="ECO:0000256" key="4">
    <source>
        <dbReference type="ARBA" id="ARBA00023163"/>
    </source>
</evidence>
<keyword evidence="3" id="KW-0238">DNA-binding</keyword>
<evidence type="ECO:0000256" key="2">
    <source>
        <dbReference type="ARBA" id="ARBA00023015"/>
    </source>
</evidence>
<dbReference type="PANTHER" id="PTHR30537">
    <property type="entry name" value="HTH-TYPE TRANSCRIPTIONAL REGULATOR"/>
    <property type="match status" value="1"/>
</dbReference>
<comment type="similarity">
    <text evidence="1">Belongs to the LysR transcriptional regulatory family.</text>
</comment>
<dbReference type="KEGG" id="llp:GH975_02925"/>
<dbReference type="Gene3D" id="1.10.10.10">
    <property type="entry name" value="Winged helix-like DNA-binding domain superfamily/Winged helix DNA-binding domain"/>
    <property type="match status" value="1"/>
</dbReference>
<dbReference type="EMBL" id="CP045871">
    <property type="protein sequence ID" value="QGG79576.1"/>
    <property type="molecule type" value="Genomic_DNA"/>
</dbReference>
<feature type="domain" description="HTH lysR-type" evidence="5">
    <location>
        <begin position="8"/>
        <end position="59"/>
    </location>
</feature>
<dbReference type="AlphaFoldDB" id="A0A5Q2QC37"/>
<dbReference type="SUPFAM" id="SSF46785">
    <property type="entry name" value="Winged helix' DNA-binding domain"/>
    <property type="match status" value="1"/>
</dbReference>
<evidence type="ECO:0000256" key="3">
    <source>
        <dbReference type="ARBA" id="ARBA00023125"/>
    </source>
</evidence>
<dbReference type="PANTHER" id="PTHR30537:SF5">
    <property type="entry name" value="HTH-TYPE TRANSCRIPTIONAL ACTIVATOR TTDR-RELATED"/>
    <property type="match status" value="1"/>
</dbReference>
<protein>
    <submittedName>
        <fullName evidence="6">LysR family transcriptional regulator</fullName>
    </submittedName>
</protein>
<gene>
    <name evidence="6" type="ORF">GH975_02925</name>
</gene>
<dbReference type="Gene3D" id="3.40.190.290">
    <property type="match status" value="1"/>
</dbReference>
<evidence type="ECO:0000313" key="6">
    <source>
        <dbReference type="EMBL" id="QGG79576.1"/>
    </source>
</evidence>
<dbReference type="InterPro" id="IPR000847">
    <property type="entry name" value="LysR_HTH_N"/>
</dbReference>
<dbReference type="OrthoDB" id="9815676at2"/>
<keyword evidence="2" id="KW-0805">Transcription regulation</keyword>
<dbReference type="Pfam" id="PF00126">
    <property type="entry name" value="HTH_1"/>
    <property type="match status" value="1"/>
</dbReference>
<dbReference type="FunFam" id="1.10.10.10:FF:000001">
    <property type="entry name" value="LysR family transcriptional regulator"/>
    <property type="match status" value="1"/>
</dbReference>
<dbReference type="InterPro" id="IPR036388">
    <property type="entry name" value="WH-like_DNA-bd_sf"/>
</dbReference>
<dbReference type="PROSITE" id="PS50931">
    <property type="entry name" value="HTH_LYSR"/>
    <property type="match status" value="1"/>
</dbReference>
<dbReference type="GO" id="GO:0003700">
    <property type="term" value="F:DNA-binding transcription factor activity"/>
    <property type="evidence" value="ECO:0007669"/>
    <property type="project" value="InterPro"/>
</dbReference>
<evidence type="ECO:0000313" key="7">
    <source>
        <dbReference type="Proteomes" id="UP000388235"/>
    </source>
</evidence>
<keyword evidence="4" id="KW-0804">Transcription</keyword>
<dbReference type="SUPFAM" id="SSF53850">
    <property type="entry name" value="Periplasmic binding protein-like II"/>
    <property type="match status" value="1"/>
</dbReference>
<dbReference type="CDD" id="cd08422">
    <property type="entry name" value="PBP2_CrgA_like"/>
    <property type="match status" value="1"/>
</dbReference>
<evidence type="ECO:0000259" key="5">
    <source>
        <dbReference type="PROSITE" id="PS50931"/>
    </source>
</evidence>
<dbReference type="GO" id="GO:0003677">
    <property type="term" value="F:DNA binding"/>
    <property type="evidence" value="ECO:0007669"/>
    <property type="project" value="UniProtKB-KW"/>
</dbReference>
<dbReference type="InterPro" id="IPR036390">
    <property type="entry name" value="WH_DNA-bd_sf"/>
</dbReference>
<dbReference type="RefSeq" id="WP_153713080.1">
    <property type="nucleotide sequence ID" value="NZ_CP045871.1"/>
</dbReference>
<sequence>MHRIDDEQVFCEVVEHGSFSDAGRALRVSTAVISARIARLEERLGLRLLNRTTRSVVTTEAGQVYYHACREVVARMRAALDQLEEMQNAPQGVIKVTAPDVLGREVIAPLLAEFRLLYPSVDIRLHIADRVVNIIDESLDLAIRHGYPEASSWVLRPLALDRWVTCGSPDYLAGQGTPDSVADLTEHNCLLLRFHGSRQFQWQYQHGADRLYEKVGGSMDASASGVLASWAKAGLGLVQQSVWNLHGDLSSGALVPVLEGFEPKGLRINALMPDREHRPAKIGLLLDFLAERMAQHPSQTYLPS</sequence>
<dbReference type="Pfam" id="PF03466">
    <property type="entry name" value="LysR_substrate"/>
    <property type="match status" value="1"/>
</dbReference>
<evidence type="ECO:0000256" key="1">
    <source>
        <dbReference type="ARBA" id="ARBA00009437"/>
    </source>
</evidence>
<proteinExistence type="inferred from homology"/>
<dbReference type="InterPro" id="IPR005119">
    <property type="entry name" value="LysR_subst-bd"/>
</dbReference>
<accession>A0A5Q2QC37</accession>